<evidence type="ECO:0000313" key="4">
    <source>
        <dbReference type="EMBL" id="EOA83842.1"/>
    </source>
</evidence>
<sequence length="481" mass="54813">MSRQLDPTASRFAPNGRRQKDANHQASSLLATHLEARVVNLEDQHANLQDEVGTLKELFHDLSSAVDKLNKDSSPVDVKASHQDAKKFSLELEKLKERVLESVSGDHDKLKGTGSTISKPNDIVTASVTANKSIPPHMRGKASQSDNGNKPQQQVVSGNRDTPAVEVNVSFQQSPMPVPSPPLSPKPAAQDKSTKYIPPIDKQAWKPYHLTTMVPFSGQIPYTEVTFHPDFLANHLGGTPWSPGLRFIKGKGTCILKNRTYYQIDPENEPYLPKAPGEHGAKLTAFFNKAPEDEFCDLFDNGSNSYENVPMFVLVNKRYVYYGNYSQTRWSDKLDHDTMMTKVPDHVKDFWAEELSAPTREKWVTEELKKHFFRKPEYNGRLFAAPENETTVDSAEDAKLTEKMARDVRKYVDELRQWEREASMKASLIKKQFILEAFDTSDMDELPALRLWWEYLECVDWRKDFYDLLVTLQSREGQKYA</sequence>
<evidence type="ECO:0000313" key="5">
    <source>
        <dbReference type="Proteomes" id="UP000016935"/>
    </source>
</evidence>
<feature type="region of interest" description="Disordered" evidence="2">
    <location>
        <begin position="172"/>
        <end position="192"/>
    </location>
</feature>
<organism evidence="4 5">
    <name type="scientific">Exserohilum turcicum (strain 28A)</name>
    <name type="common">Northern leaf blight fungus</name>
    <name type="synonym">Setosphaeria turcica</name>
    <dbReference type="NCBI Taxonomy" id="671987"/>
    <lineage>
        <taxon>Eukaryota</taxon>
        <taxon>Fungi</taxon>
        <taxon>Dikarya</taxon>
        <taxon>Ascomycota</taxon>
        <taxon>Pezizomycotina</taxon>
        <taxon>Dothideomycetes</taxon>
        <taxon>Pleosporomycetidae</taxon>
        <taxon>Pleosporales</taxon>
        <taxon>Pleosporineae</taxon>
        <taxon>Pleosporaceae</taxon>
        <taxon>Exserohilum</taxon>
    </lineage>
</organism>
<feature type="coiled-coil region" evidence="1">
    <location>
        <begin position="31"/>
        <end position="98"/>
    </location>
</feature>
<dbReference type="AlphaFoldDB" id="R0K691"/>
<gene>
    <name evidence="4" type="ORF">SETTUDRAFT_21191</name>
</gene>
<dbReference type="InterPro" id="IPR046520">
    <property type="entry name" value="DUF6697"/>
</dbReference>
<keyword evidence="5" id="KW-1185">Reference proteome</keyword>
<evidence type="ECO:0000256" key="2">
    <source>
        <dbReference type="SAM" id="MobiDB-lite"/>
    </source>
</evidence>
<feature type="domain" description="DUF6697" evidence="3">
    <location>
        <begin position="226"/>
        <end position="471"/>
    </location>
</feature>
<reference evidence="4 5" key="1">
    <citation type="journal article" date="2012" name="PLoS Pathog.">
        <title>Diverse lifestyles and strategies of plant pathogenesis encoded in the genomes of eighteen Dothideomycetes fungi.</title>
        <authorList>
            <person name="Ohm R.A."/>
            <person name="Feau N."/>
            <person name="Henrissat B."/>
            <person name="Schoch C.L."/>
            <person name="Horwitz B.A."/>
            <person name="Barry K.W."/>
            <person name="Condon B.J."/>
            <person name="Copeland A.C."/>
            <person name="Dhillon B."/>
            <person name="Glaser F."/>
            <person name="Hesse C.N."/>
            <person name="Kosti I."/>
            <person name="LaButti K."/>
            <person name="Lindquist E.A."/>
            <person name="Lucas S."/>
            <person name="Salamov A.A."/>
            <person name="Bradshaw R.E."/>
            <person name="Ciuffetti L."/>
            <person name="Hamelin R.C."/>
            <person name="Kema G.H.J."/>
            <person name="Lawrence C."/>
            <person name="Scott J.A."/>
            <person name="Spatafora J.W."/>
            <person name="Turgeon B.G."/>
            <person name="de Wit P.J.G.M."/>
            <person name="Zhong S."/>
            <person name="Goodwin S.B."/>
            <person name="Grigoriev I.V."/>
        </authorList>
    </citation>
    <scope>NUCLEOTIDE SEQUENCE [LARGE SCALE GENOMIC DNA]</scope>
    <source>
        <strain evidence="5">28A</strain>
    </source>
</reference>
<evidence type="ECO:0000256" key="1">
    <source>
        <dbReference type="SAM" id="Coils"/>
    </source>
</evidence>
<feature type="region of interest" description="Disordered" evidence="2">
    <location>
        <begin position="1"/>
        <end position="27"/>
    </location>
</feature>
<dbReference type="HOGENOM" id="CLU_531147_0_0_1"/>
<dbReference type="OrthoDB" id="5427977at2759"/>
<dbReference type="GeneID" id="19402411"/>
<evidence type="ECO:0000259" key="3">
    <source>
        <dbReference type="Pfam" id="PF20411"/>
    </source>
</evidence>
<name>R0K691_EXST2</name>
<proteinExistence type="predicted"/>
<feature type="compositionally biased region" description="Pro residues" evidence="2">
    <location>
        <begin position="176"/>
        <end position="185"/>
    </location>
</feature>
<protein>
    <recommendedName>
        <fullName evidence="3">DUF6697 domain-containing protein</fullName>
    </recommendedName>
</protein>
<keyword evidence="1" id="KW-0175">Coiled coil</keyword>
<dbReference type="Proteomes" id="UP000016935">
    <property type="component" value="Unassembled WGS sequence"/>
</dbReference>
<reference evidence="4 5" key="2">
    <citation type="journal article" date="2013" name="PLoS Genet.">
        <title>Comparative genome structure, secondary metabolite, and effector coding capacity across Cochliobolus pathogens.</title>
        <authorList>
            <person name="Condon B.J."/>
            <person name="Leng Y."/>
            <person name="Wu D."/>
            <person name="Bushley K.E."/>
            <person name="Ohm R.A."/>
            <person name="Otillar R."/>
            <person name="Martin J."/>
            <person name="Schackwitz W."/>
            <person name="Grimwood J."/>
            <person name="MohdZainudin N."/>
            <person name="Xue C."/>
            <person name="Wang R."/>
            <person name="Manning V.A."/>
            <person name="Dhillon B."/>
            <person name="Tu Z.J."/>
            <person name="Steffenson B.J."/>
            <person name="Salamov A."/>
            <person name="Sun H."/>
            <person name="Lowry S."/>
            <person name="LaButti K."/>
            <person name="Han J."/>
            <person name="Copeland A."/>
            <person name="Lindquist E."/>
            <person name="Barry K."/>
            <person name="Schmutz J."/>
            <person name="Baker S.E."/>
            <person name="Ciuffetti L.M."/>
            <person name="Grigoriev I.V."/>
            <person name="Zhong S."/>
            <person name="Turgeon B.G."/>
        </authorList>
    </citation>
    <scope>NUCLEOTIDE SEQUENCE [LARGE SCALE GENOMIC DNA]</scope>
    <source>
        <strain evidence="5">28A</strain>
    </source>
</reference>
<dbReference type="RefSeq" id="XP_008027993.1">
    <property type="nucleotide sequence ID" value="XM_008029802.1"/>
</dbReference>
<accession>R0K691</accession>
<dbReference type="EMBL" id="KB908814">
    <property type="protein sequence ID" value="EOA83842.1"/>
    <property type="molecule type" value="Genomic_DNA"/>
</dbReference>
<dbReference type="eggNOG" id="ENOG502SXRQ">
    <property type="taxonomic scope" value="Eukaryota"/>
</dbReference>
<feature type="compositionally biased region" description="Polar residues" evidence="2">
    <location>
        <begin position="142"/>
        <end position="160"/>
    </location>
</feature>
<feature type="region of interest" description="Disordered" evidence="2">
    <location>
        <begin position="129"/>
        <end position="160"/>
    </location>
</feature>
<dbReference type="Pfam" id="PF20411">
    <property type="entry name" value="DUF6697"/>
    <property type="match status" value="1"/>
</dbReference>